<dbReference type="Proteomes" id="UP000776276">
    <property type="component" value="Unassembled WGS sequence"/>
</dbReference>
<sequence length="254" mass="26388">MREAIAVTLNGGPGAEAPCVARVRGLTGADELALAGSAATLPAMRTTQLLALVAERIGDEAPASAETVRGLTLGDRERLLLACVIASFGAELETVARCPACDALAELSLSLAPLLAPQPQAGPPDPRFRLPTGIDQEAIAAQAQLDPDEAADALLKRCMLLDADPAEAIGAAMLARDPAIEWTADAECPSCGAPVRTLLDGLSLLLSGAATADRLFEQVDRLARAYHWSEDAILALPAARRRRYLDLVAAGEPA</sequence>
<reference evidence="1 2" key="1">
    <citation type="submission" date="2021-06" db="EMBL/GenBank/DDBJ databases">
        <title>Sphingomonas sp. XMGL2, whole genome shotgun sequencing project.</title>
        <authorList>
            <person name="Zhao G."/>
            <person name="Shen L."/>
        </authorList>
    </citation>
    <scope>NUCLEOTIDE SEQUENCE [LARGE SCALE GENOMIC DNA]</scope>
    <source>
        <strain evidence="1 2">XMGL2</strain>
    </source>
</reference>
<evidence type="ECO:0000313" key="2">
    <source>
        <dbReference type="Proteomes" id="UP000776276"/>
    </source>
</evidence>
<organism evidence="1 2">
    <name type="scientific">Sphingomonas quercus</name>
    <dbReference type="NCBI Taxonomy" id="2842451"/>
    <lineage>
        <taxon>Bacteria</taxon>
        <taxon>Pseudomonadati</taxon>
        <taxon>Pseudomonadota</taxon>
        <taxon>Alphaproteobacteria</taxon>
        <taxon>Sphingomonadales</taxon>
        <taxon>Sphingomonadaceae</taxon>
        <taxon>Sphingomonas</taxon>
    </lineage>
</organism>
<protein>
    <submittedName>
        <fullName evidence="1">Uncharacterized protein</fullName>
    </submittedName>
</protein>
<dbReference type="RefSeq" id="WP_216326275.1">
    <property type="nucleotide sequence ID" value="NZ_JAHKRT010000007.1"/>
</dbReference>
<dbReference type="EMBL" id="JAHKRT010000007">
    <property type="protein sequence ID" value="MBU3079003.1"/>
    <property type="molecule type" value="Genomic_DNA"/>
</dbReference>
<name>A0ABS6BL10_9SPHN</name>
<comment type="caution">
    <text evidence="1">The sequence shown here is derived from an EMBL/GenBank/DDBJ whole genome shotgun (WGS) entry which is preliminary data.</text>
</comment>
<proteinExistence type="predicted"/>
<accession>A0ABS6BL10</accession>
<keyword evidence="2" id="KW-1185">Reference proteome</keyword>
<gene>
    <name evidence="1" type="ORF">KOF26_14165</name>
</gene>
<evidence type="ECO:0000313" key="1">
    <source>
        <dbReference type="EMBL" id="MBU3079003.1"/>
    </source>
</evidence>